<dbReference type="AlphaFoldDB" id="A0A645G4G2"/>
<organism evidence="1">
    <name type="scientific">bioreactor metagenome</name>
    <dbReference type="NCBI Taxonomy" id="1076179"/>
    <lineage>
        <taxon>unclassified sequences</taxon>
        <taxon>metagenomes</taxon>
        <taxon>ecological metagenomes</taxon>
    </lineage>
</organism>
<proteinExistence type="predicted"/>
<evidence type="ECO:0000313" key="1">
    <source>
        <dbReference type="EMBL" id="MPN21761.1"/>
    </source>
</evidence>
<name>A0A645G4G2_9ZZZZ</name>
<reference evidence="1" key="1">
    <citation type="submission" date="2019-08" db="EMBL/GenBank/DDBJ databases">
        <authorList>
            <person name="Kucharzyk K."/>
            <person name="Murdoch R.W."/>
            <person name="Higgins S."/>
            <person name="Loffler F."/>
        </authorList>
    </citation>
    <scope>NUCLEOTIDE SEQUENCE</scope>
</reference>
<dbReference type="EMBL" id="VSSQ01069818">
    <property type="protein sequence ID" value="MPN21761.1"/>
    <property type="molecule type" value="Genomic_DNA"/>
</dbReference>
<protein>
    <submittedName>
        <fullName evidence="1">Uncharacterized protein</fullName>
    </submittedName>
</protein>
<gene>
    <name evidence="1" type="ORF">SDC9_169141</name>
</gene>
<sequence>MNQNTLLDMVSAPTNEWTRGHLLKIINLFHDTIHSKASLGLSENEYNKTIRELIDFIKMEMEDPFDNERTYRNTECQQDLISIAKKMKLE</sequence>
<accession>A0A645G4G2</accession>
<comment type="caution">
    <text evidence="1">The sequence shown here is derived from an EMBL/GenBank/DDBJ whole genome shotgun (WGS) entry which is preliminary data.</text>
</comment>